<evidence type="ECO:0000313" key="1">
    <source>
        <dbReference type="EMBL" id="OAX51429.1"/>
    </source>
</evidence>
<dbReference type="SUPFAM" id="SSF51338">
    <property type="entry name" value="Composite domain of metallo-dependent hydrolases"/>
    <property type="match status" value="1"/>
</dbReference>
<comment type="caution">
    <text evidence="1">The sequence shown here is derived from an EMBL/GenBank/DDBJ whole genome shotgun (WGS) entry which is preliminary data.</text>
</comment>
<protein>
    <recommendedName>
        <fullName evidence="3">Amidohydrolase 3 domain-containing protein</fullName>
    </recommendedName>
</protein>
<dbReference type="Proteomes" id="UP000053171">
    <property type="component" value="Unassembled WGS sequence"/>
</dbReference>
<dbReference type="Gene3D" id="2.30.40.10">
    <property type="entry name" value="Urease, subunit C, domain 1"/>
    <property type="match status" value="1"/>
</dbReference>
<keyword evidence="2" id="KW-1185">Reference proteome</keyword>
<proteinExistence type="predicted"/>
<evidence type="ECO:0008006" key="3">
    <source>
        <dbReference type="Google" id="ProtNLM"/>
    </source>
</evidence>
<sequence>MSPQQQIRTADRSAATVIYRNGSVYSPVDPFATALLVQDGRIRWVGQEAGADSLTDAHVHTVDLDGLLLTPSFAAAGPEPSEERGWLDLRRAGVHAVLDPQRGWVDAAGQRSPLPARVRRLGPQGPLDPAQAEQAEGDPLLVLAPEDAPEPGGWIDVARAGLSAGRPLGVAEVLESGTAPRPWRLTLAALRLEQQGPGISTRGCFGLQTRGVRRVCGVDGPFGGQLVPEAPADLIGWRTEALMVQTADERIAAWSTDPRARTPLLPALGPDVPLPQARLSLIGTSELTW</sequence>
<dbReference type="EMBL" id="LJBJ02000019">
    <property type="protein sequence ID" value="OAX51429.1"/>
    <property type="molecule type" value="Genomic_DNA"/>
</dbReference>
<evidence type="ECO:0000313" key="2">
    <source>
        <dbReference type="Proteomes" id="UP000053171"/>
    </source>
</evidence>
<dbReference type="GO" id="GO:0016810">
    <property type="term" value="F:hydrolase activity, acting on carbon-nitrogen (but not peptide) bonds"/>
    <property type="evidence" value="ECO:0007669"/>
    <property type="project" value="InterPro"/>
</dbReference>
<accession>A0A199NQR5</accession>
<reference evidence="1" key="1">
    <citation type="submission" date="2016-06" db="EMBL/GenBank/DDBJ databases">
        <title>Identification of putative biosynthetic pathways for the production of bioactive secondary metabolites by the marine actinomycete Kocuria kristinae RUTW2-3.</title>
        <authorList>
            <person name="Waterworth S.C."/>
            <person name="Walmsley T.A."/>
            <person name="Matongo T."/>
            <person name="Davies-Coleman M.T."/>
            <person name="Dorrington R.A."/>
        </authorList>
    </citation>
    <scope>NUCLEOTIDE SEQUENCE [LARGE SCALE GENOMIC DNA]</scope>
    <source>
        <strain evidence="1">RUTW2-3</strain>
    </source>
</reference>
<dbReference type="RefSeq" id="WP_064725685.1">
    <property type="nucleotide sequence ID" value="NZ_JBFBMA010000001.1"/>
</dbReference>
<organism evidence="1 2">
    <name type="scientific">Rothia kristinae</name>
    <dbReference type="NCBI Taxonomy" id="37923"/>
    <lineage>
        <taxon>Bacteria</taxon>
        <taxon>Bacillati</taxon>
        <taxon>Actinomycetota</taxon>
        <taxon>Actinomycetes</taxon>
        <taxon>Micrococcales</taxon>
        <taxon>Micrococcaceae</taxon>
        <taxon>Rothia</taxon>
    </lineage>
</organism>
<dbReference type="AlphaFoldDB" id="A0A199NQR5"/>
<gene>
    <name evidence="1" type="ORF">AN277_0208765</name>
</gene>
<name>A0A199NQR5_9MICC</name>
<dbReference type="InterPro" id="IPR011059">
    <property type="entry name" value="Metal-dep_hydrolase_composite"/>
</dbReference>